<dbReference type="Proteomes" id="UP000001661">
    <property type="component" value="Chromosome"/>
</dbReference>
<dbReference type="GO" id="GO:0006355">
    <property type="term" value="P:regulation of DNA-templated transcription"/>
    <property type="evidence" value="ECO:0007669"/>
    <property type="project" value="UniProtKB-UniRule"/>
</dbReference>
<proteinExistence type="inferred from homology"/>
<dbReference type="Pfam" id="PF05848">
    <property type="entry name" value="CtsR"/>
    <property type="match status" value="1"/>
</dbReference>
<dbReference type="Pfam" id="PF17727">
    <property type="entry name" value="CtsR_C"/>
    <property type="match status" value="1"/>
</dbReference>
<keyword evidence="5 7" id="KW-0238">DNA-binding</keyword>
<dbReference type="InterPro" id="IPR041473">
    <property type="entry name" value="CtsR_C"/>
</dbReference>
<dbReference type="HOGENOM" id="CLU_118139_0_0_9"/>
<reference evidence="10 11" key="1">
    <citation type="journal article" date="2010" name="Stand. Genomic Sci.">
        <title>Complete genome sequence of Acetohalobium arabaticum type strain (Z-7288).</title>
        <authorList>
            <person name="Sikorski J."/>
            <person name="Lapidus A."/>
            <person name="Chertkov O."/>
            <person name="Lucas S."/>
            <person name="Copeland A."/>
            <person name="Glavina Del Rio T."/>
            <person name="Nolan M."/>
            <person name="Tice H."/>
            <person name="Cheng J.F."/>
            <person name="Han C."/>
            <person name="Brambilla E."/>
            <person name="Pitluck S."/>
            <person name="Liolios K."/>
            <person name="Ivanova N."/>
            <person name="Mavromatis K."/>
            <person name="Mikhailova N."/>
            <person name="Pati A."/>
            <person name="Bruce D."/>
            <person name="Detter C."/>
            <person name="Tapia R."/>
            <person name="Goodwin L."/>
            <person name="Chen A."/>
            <person name="Palaniappan K."/>
            <person name="Land M."/>
            <person name="Hauser L."/>
            <person name="Chang Y.J."/>
            <person name="Jeffries C.D."/>
            <person name="Rohde M."/>
            <person name="Goker M."/>
            <person name="Spring S."/>
            <person name="Woyke T."/>
            <person name="Bristow J."/>
            <person name="Eisen J.A."/>
            <person name="Markowitz V."/>
            <person name="Hugenholtz P."/>
            <person name="Kyrpides N.C."/>
            <person name="Klenk H.P."/>
        </authorList>
    </citation>
    <scope>NUCLEOTIDE SEQUENCE [LARGE SCALE GENOMIC DNA]</scope>
    <source>
        <strain evidence="11">ATCC 49924 / DSM 5501 / Z-7288</strain>
    </source>
</reference>
<feature type="domain" description="CtsR C-terminal dimerization" evidence="9">
    <location>
        <begin position="80"/>
        <end position="149"/>
    </location>
</feature>
<evidence type="ECO:0000256" key="1">
    <source>
        <dbReference type="ARBA" id="ARBA00010189"/>
    </source>
</evidence>
<evidence type="ECO:0000259" key="9">
    <source>
        <dbReference type="Pfam" id="PF17727"/>
    </source>
</evidence>
<keyword evidence="4 7" id="KW-0805">Transcription regulation</keyword>
<evidence type="ECO:0000256" key="6">
    <source>
        <dbReference type="ARBA" id="ARBA00023163"/>
    </source>
</evidence>
<gene>
    <name evidence="10" type="ordered locus">Acear_0128</name>
</gene>
<dbReference type="InterPro" id="IPR041908">
    <property type="entry name" value="CtsR_C_sf"/>
</dbReference>
<evidence type="ECO:0000313" key="11">
    <source>
        <dbReference type="Proteomes" id="UP000001661"/>
    </source>
</evidence>
<dbReference type="KEGG" id="aar:Acear_0128"/>
<dbReference type="InterPro" id="IPR041902">
    <property type="entry name" value="CtsR_N_sf"/>
</dbReference>
<dbReference type="STRING" id="574087.Acear_0128"/>
<name>D9QSZ1_ACEAZ</name>
<dbReference type="PIRSF" id="PIRSF010607">
    <property type="entry name" value="Txn_repr_CtsR"/>
    <property type="match status" value="1"/>
</dbReference>
<keyword evidence="6 7" id="KW-0804">Transcription</keyword>
<evidence type="ECO:0000256" key="3">
    <source>
        <dbReference type="ARBA" id="ARBA00022491"/>
    </source>
</evidence>
<keyword evidence="11" id="KW-1185">Reference proteome</keyword>
<dbReference type="InterPro" id="IPR040465">
    <property type="entry name" value="CtsR_N"/>
</dbReference>
<dbReference type="InterPro" id="IPR008463">
    <property type="entry name" value="CtsR"/>
</dbReference>
<comment type="similarity">
    <text evidence="1 7">Belongs to the CtsR family.</text>
</comment>
<evidence type="ECO:0000256" key="4">
    <source>
        <dbReference type="ARBA" id="ARBA00023015"/>
    </source>
</evidence>
<keyword evidence="3 7" id="KW-0678">Repressor</keyword>
<dbReference type="Gene3D" id="1.10.1200.150">
    <property type="entry name" value="Transcriptional regulator CtsR, C-terminal domain"/>
    <property type="match status" value="1"/>
</dbReference>
<feature type="domain" description="CtsR N-terminal HTH" evidence="8">
    <location>
        <begin position="3"/>
        <end position="74"/>
    </location>
</feature>
<protein>
    <recommendedName>
        <fullName evidence="2 7">Transcriptional regulator CtsR</fullName>
    </recommendedName>
</protein>
<dbReference type="RefSeq" id="WP_013277126.1">
    <property type="nucleotide sequence ID" value="NC_014378.1"/>
</dbReference>
<organism evidence="10 11">
    <name type="scientific">Acetohalobium arabaticum (strain ATCC 49924 / DSM 5501 / Z-7288)</name>
    <dbReference type="NCBI Taxonomy" id="574087"/>
    <lineage>
        <taxon>Bacteria</taxon>
        <taxon>Bacillati</taxon>
        <taxon>Bacillota</taxon>
        <taxon>Clostridia</taxon>
        <taxon>Halanaerobiales</taxon>
        <taxon>Halobacteroidaceae</taxon>
        <taxon>Acetohalobium</taxon>
    </lineage>
</organism>
<dbReference type="Gene3D" id="3.30.56.130">
    <property type="entry name" value="Transcriptional regulator CtsR, winged HTH domain"/>
    <property type="match status" value="1"/>
</dbReference>
<evidence type="ECO:0000259" key="8">
    <source>
        <dbReference type="Pfam" id="PF05848"/>
    </source>
</evidence>
<evidence type="ECO:0000256" key="5">
    <source>
        <dbReference type="ARBA" id="ARBA00023125"/>
    </source>
</evidence>
<dbReference type="EMBL" id="CP002105">
    <property type="protein sequence ID" value="ADL11679.1"/>
    <property type="molecule type" value="Genomic_DNA"/>
</dbReference>
<dbReference type="eggNOG" id="COG4463">
    <property type="taxonomic scope" value="Bacteria"/>
</dbReference>
<accession>D9QSZ1</accession>
<evidence type="ECO:0000256" key="7">
    <source>
        <dbReference type="PIRNR" id="PIRNR010607"/>
    </source>
</evidence>
<sequence length="161" mass="18527">MSSLSDRIEYYLKNLLTETEAKNIIKIQRNKVAEKFNCVPSQINYVLKTRFNMASGYVIESQRGGGGYVKIIKIDHDSKLKILKLMLNKIGDSISQRDANNIIQRLYEEDIMTKREKELLETMLHRQNLNLNLPDRDILRANMLGSALQVLAKAEETNKEG</sequence>
<dbReference type="AlphaFoldDB" id="D9QSZ1"/>
<evidence type="ECO:0000256" key="2">
    <source>
        <dbReference type="ARBA" id="ARBA00014129"/>
    </source>
</evidence>
<dbReference type="GO" id="GO:0003677">
    <property type="term" value="F:DNA binding"/>
    <property type="evidence" value="ECO:0007669"/>
    <property type="project" value="UniProtKB-UniRule"/>
</dbReference>
<evidence type="ECO:0000313" key="10">
    <source>
        <dbReference type="EMBL" id="ADL11679.1"/>
    </source>
</evidence>